<feature type="transmembrane region" description="Helical" evidence="1">
    <location>
        <begin position="366"/>
        <end position="389"/>
    </location>
</feature>
<accession>A0ABU7M1M9</accession>
<proteinExistence type="predicted"/>
<gene>
    <name evidence="2" type="ORF">V0U35_13620</name>
</gene>
<feature type="transmembrane region" description="Helical" evidence="1">
    <location>
        <begin position="93"/>
        <end position="115"/>
    </location>
</feature>
<feature type="transmembrane region" description="Helical" evidence="1">
    <location>
        <begin position="177"/>
        <end position="196"/>
    </location>
</feature>
<dbReference type="InterPro" id="IPR008537">
    <property type="entry name" value="DUF819"/>
</dbReference>
<dbReference type="PANTHER" id="PTHR34289">
    <property type="entry name" value="PROTEIN, PUTATIVE (DUF819)-RELATED"/>
    <property type="match status" value="1"/>
</dbReference>
<dbReference type="Proteomes" id="UP001310692">
    <property type="component" value="Unassembled WGS sequence"/>
</dbReference>
<keyword evidence="1" id="KW-0812">Transmembrane</keyword>
<evidence type="ECO:0000256" key="1">
    <source>
        <dbReference type="SAM" id="Phobius"/>
    </source>
</evidence>
<feature type="transmembrane region" description="Helical" evidence="1">
    <location>
        <begin position="311"/>
        <end position="333"/>
    </location>
</feature>
<keyword evidence="3" id="KW-1185">Reference proteome</keyword>
<keyword evidence="1" id="KW-1133">Transmembrane helix</keyword>
<protein>
    <submittedName>
        <fullName evidence="2">DUF819 family protein</fullName>
    </submittedName>
</protein>
<comment type="caution">
    <text evidence="2">The sequence shown here is derived from an EMBL/GenBank/DDBJ whole genome shotgun (WGS) entry which is preliminary data.</text>
</comment>
<organism evidence="2 3">
    <name type="scientific">Hyphobacterium marinum</name>
    <dbReference type="NCBI Taxonomy" id="3116574"/>
    <lineage>
        <taxon>Bacteria</taxon>
        <taxon>Pseudomonadati</taxon>
        <taxon>Pseudomonadota</taxon>
        <taxon>Alphaproteobacteria</taxon>
        <taxon>Maricaulales</taxon>
        <taxon>Maricaulaceae</taxon>
        <taxon>Hyphobacterium</taxon>
    </lineage>
</organism>
<feature type="transmembrane region" description="Helical" evidence="1">
    <location>
        <begin position="283"/>
        <end position="305"/>
    </location>
</feature>
<feature type="transmembrane region" description="Helical" evidence="1">
    <location>
        <begin position="254"/>
        <end position="271"/>
    </location>
</feature>
<evidence type="ECO:0000313" key="3">
    <source>
        <dbReference type="Proteomes" id="UP001310692"/>
    </source>
</evidence>
<feature type="transmembrane region" description="Helical" evidence="1">
    <location>
        <begin position="34"/>
        <end position="55"/>
    </location>
</feature>
<dbReference type="PANTHER" id="PTHR34289:SF8">
    <property type="entry name" value="DUF819 DOMAIN-CONTAINING PROTEIN"/>
    <property type="match status" value="1"/>
</dbReference>
<dbReference type="EMBL" id="JAZDRO010000009">
    <property type="protein sequence ID" value="MEE2567716.1"/>
    <property type="molecule type" value="Genomic_DNA"/>
</dbReference>
<keyword evidence="1" id="KW-0472">Membrane</keyword>
<feature type="transmembrane region" description="Helical" evidence="1">
    <location>
        <begin position="217"/>
        <end position="242"/>
    </location>
</feature>
<sequence>MESLIPADNNIAVMAALFTIAAIGFFAERTRIGALVTGAVVAIFLAILASNLRIIPSSAPAYDFVWTYFVPILIPLFLMKADLKKIIFETTRMFGAFMLAALGTVLGVIAAFAFIDIGGYPEGTAAAEIGTREAAVVGSFVATYIGGSVNYGALLSSTGLGEADPSYASAMTAVDNLYSGFFLAMLAVIPGWAWLARRFKVIDHSEEDTPAIEEGPITAASMAFSMAYALIVVTIGTLIADWIDTLVEDGGRKWRFAIISGLALIPATAFPRTMARMRGGYEMGIAISFVFFAMIAAGADVVSLVQIAPLLMLLIGIMLLVHAIVVFGLGSVCRLSLPELITASNAAVLGATTAPALAAAKGWRNLVTPGVLVGVLGYAIGTPIANLVFEFWPG</sequence>
<dbReference type="RefSeq" id="WP_330197300.1">
    <property type="nucleotide sequence ID" value="NZ_JAZDRO010000009.1"/>
</dbReference>
<dbReference type="Pfam" id="PF05684">
    <property type="entry name" value="DUF819"/>
    <property type="match status" value="1"/>
</dbReference>
<name>A0ABU7M1M9_9PROT</name>
<reference evidence="2 3" key="1">
    <citation type="submission" date="2024-01" db="EMBL/GenBank/DDBJ databases">
        <title>Hyphobacterium bacterium isolated from marine sediment.</title>
        <authorList>
            <person name="Zhao S."/>
        </authorList>
    </citation>
    <scope>NUCLEOTIDE SEQUENCE [LARGE SCALE GENOMIC DNA]</scope>
    <source>
        <strain evidence="2 3">Y60-23</strain>
    </source>
</reference>
<evidence type="ECO:0000313" key="2">
    <source>
        <dbReference type="EMBL" id="MEE2567716.1"/>
    </source>
</evidence>
<feature type="transmembrane region" description="Helical" evidence="1">
    <location>
        <begin position="61"/>
        <end position="81"/>
    </location>
</feature>
<feature type="transmembrane region" description="Helical" evidence="1">
    <location>
        <begin position="12"/>
        <end position="27"/>
    </location>
</feature>